<dbReference type="GO" id="GO:0016020">
    <property type="term" value="C:membrane"/>
    <property type="evidence" value="ECO:0007669"/>
    <property type="project" value="UniProtKB-SubCell"/>
</dbReference>
<keyword evidence="2" id="KW-0547">Nucleotide-binding</keyword>
<evidence type="ECO:0000256" key="5">
    <source>
        <dbReference type="ARBA" id="ARBA00023134"/>
    </source>
</evidence>
<dbReference type="Gene3D" id="3.40.50.300">
    <property type="entry name" value="P-loop containing nucleotide triphosphate hydrolases"/>
    <property type="match status" value="1"/>
</dbReference>
<evidence type="ECO:0000256" key="3">
    <source>
        <dbReference type="ARBA" id="ARBA00022801"/>
    </source>
</evidence>
<dbReference type="InterPro" id="IPR030381">
    <property type="entry name" value="G_DYNAMIN_dom"/>
</dbReference>
<dbReference type="SUPFAM" id="SSF52540">
    <property type="entry name" value="P-loop containing nucleoside triphosphate hydrolases"/>
    <property type="match status" value="1"/>
</dbReference>
<dbReference type="GO" id="GO:0008053">
    <property type="term" value="P:mitochondrial fusion"/>
    <property type="evidence" value="ECO:0007669"/>
    <property type="project" value="TreeGrafter"/>
</dbReference>
<evidence type="ECO:0000256" key="1">
    <source>
        <dbReference type="ARBA" id="ARBA00004370"/>
    </source>
</evidence>
<protein>
    <submittedName>
        <fullName evidence="8">Dynamin family protein</fullName>
    </submittedName>
</protein>
<dbReference type="KEGG" id="sfol:H3H32_26625"/>
<dbReference type="RefSeq" id="WP_182458789.1">
    <property type="nucleotide sequence ID" value="NZ_CP059732.1"/>
</dbReference>
<dbReference type="InterPro" id="IPR027417">
    <property type="entry name" value="P-loop_NTPase"/>
</dbReference>
<evidence type="ECO:0000313" key="8">
    <source>
        <dbReference type="EMBL" id="QMW01507.1"/>
    </source>
</evidence>
<dbReference type="Proteomes" id="UP000515369">
    <property type="component" value="Chromosome"/>
</dbReference>
<dbReference type="EMBL" id="CP059732">
    <property type="protein sequence ID" value="QMW01507.1"/>
    <property type="molecule type" value="Genomic_DNA"/>
</dbReference>
<evidence type="ECO:0000313" key="9">
    <source>
        <dbReference type="Proteomes" id="UP000515369"/>
    </source>
</evidence>
<evidence type="ECO:0000256" key="6">
    <source>
        <dbReference type="ARBA" id="ARBA00023136"/>
    </source>
</evidence>
<dbReference type="GO" id="GO:0003924">
    <property type="term" value="F:GTPase activity"/>
    <property type="evidence" value="ECO:0007669"/>
    <property type="project" value="InterPro"/>
</dbReference>
<proteinExistence type="predicted"/>
<dbReference type="Pfam" id="PF21808">
    <property type="entry name" value="Dynamin-like_hel_bact"/>
    <property type="match status" value="1"/>
</dbReference>
<name>A0A7G5GRL5_9BACT</name>
<organism evidence="8 9">
    <name type="scientific">Spirosoma foliorum</name>
    <dbReference type="NCBI Taxonomy" id="2710596"/>
    <lineage>
        <taxon>Bacteria</taxon>
        <taxon>Pseudomonadati</taxon>
        <taxon>Bacteroidota</taxon>
        <taxon>Cytophagia</taxon>
        <taxon>Cytophagales</taxon>
        <taxon>Cytophagaceae</taxon>
        <taxon>Spirosoma</taxon>
    </lineage>
</organism>
<keyword evidence="6" id="KW-0472">Membrane</keyword>
<reference evidence="8 9" key="1">
    <citation type="submission" date="2020-07" db="EMBL/GenBank/DDBJ databases">
        <title>Spirosoma foliorum sp. nov., isolated from the leaves on the Nejang mountain Korea, Republic of.</title>
        <authorList>
            <person name="Ho H."/>
            <person name="Lee Y.-J."/>
            <person name="Nurcahyanto D.-A."/>
            <person name="Kim S.-G."/>
        </authorList>
    </citation>
    <scope>NUCLEOTIDE SEQUENCE [LARGE SCALE GENOMIC DNA]</scope>
    <source>
        <strain evidence="8 9">PL0136</strain>
    </source>
</reference>
<accession>A0A7G5GRL5</accession>
<evidence type="ECO:0000259" key="7">
    <source>
        <dbReference type="PROSITE" id="PS51718"/>
    </source>
</evidence>
<dbReference type="Pfam" id="PF00350">
    <property type="entry name" value="Dynamin_N"/>
    <property type="match status" value="1"/>
</dbReference>
<dbReference type="PROSITE" id="PS51718">
    <property type="entry name" value="G_DYNAMIN_2"/>
    <property type="match status" value="1"/>
</dbReference>
<dbReference type="PANTHER" id="PTHR10465:SF0">
    <property type="entry name" value="SARCALUMENIN"/>
    <property type="match status" value="1"/>
</dbReference>
<dbReference type="AlphaFoldDB" id="A0A7G5GRL5"/>
<keyword evidence="9" id="KW-1185">Reference proteome</keyword>
<dbReference type="InterPro" id="IPR049399">
    <property type="entry name" value="BDLP-like_hel"/>
</dbReference>
<dbReference type="InterPro" id="IPR045063">
    <property type="entry name" value="Dynamin_N"/>
</dbReference>
<comment type="subcellular location">
    <subcellularLocation>
        <location evidence="1">Membrane</location>
    </subcellularLocation>
</comment>
<dbReference type="PANTHER" id="PTHR10465">
    <property type="entry name" value="TRANSMEMBRANE GTPASE FZO1"/>
    <property type="match status" value="1"/>
</dbReference>
<dbReference type="CDD" id="cd09912">
    <property type="entry name" value="DLP_2"/>
    <property type="match status" value="1"/>
</dbReference>
<dbReference type="GO" id="GO:0005525">
    <property type="term" value="F:GTP binding"/>
    <property type="evidence" value="ECO:0007669"/>
    <property type="project" value="UniProtKB-KW"/>
</dbReference>
<keyword evidence="5" id="KW-0342">GTP-binding</keyword>
<feature type="domain" description="Dynamin-type G" evidence="7">
    <location>
        <begin position="67"/>
        <end position="333"/>
    </location>
</feature>
<dbReference type="InterPro" id="IPR027094">
    <property type="entry name" value="Mitofusin_fam"/>
</dbReference>
<keyword evidence="4" id="KW-0175">Coiled coil</keyword>
<gene>
    <name evidence="8" type="ORF">H3H32_26625</name>
</gene>
<evidence type="ECO:0000256" key="4">
    <source>
        <dbReference type="ARBA" id="ARBA00023054"/>
    </source>
</evidence>
<evidence type="ECO:0000256" key="2">
    <source>
        <dbReference type="ARBA" id="ARBA00022741"/>
    </source>
</evidence>
<keyword evidence="3" id="KW-0378">Hydrolase</keyword>
<sequence>MEFQTDFNSSLGESLDEVKETRDKLSTKLAHIVNLIDASEVESAKASGSLELGSISQDLLTISDSLKKGVFRLLVLGDMKRGKSTFLNALLGEDLLPRDVNPCTAVLTTLRYSDEGKEGVTIYFNDGKSPQVLSFSDFKSTYTIPIDEASRFAEENREAFPDVEQAVIYTSLPLLKRGIEIIDSPGLNDTEKRDELTLTHIRECHAILFVVSATQPWTRNEERYLETYILNRGLTVFFLINMWDEIARRLDDPDDKVSVAHAEEKIRAVFRSNLEKYCNVDGVNIYDQRVFEISALKAFLARRKNQSLDGTGFVPFTKALEEFLIKDRAAAEFGTARAVARSADRRVREAVDLRIPLLYEPINELERKITEIQPKFDQLRQLRDEFIKKVNTVRDRLANELSNSFYTFFFGFIYNF</sequence>